<dbReference type="Proteomes" id="UP000572268">
    <property type="component" value="Unassembled WGS sequence"/>
</dbReference>
<dbReference type="EMBL" id="JABANN010000017">
    <property type="protein sequence ID" value="KAF4675286.1"/>
    <property type="molecule type" value="Genomic_DNA"/>
</dbReference>
<sequence length="526" mass="56296">MYENASTHQGSQPPPSSLTGGYSSGGHVSIEEAARKAAQALMLAGEGDRYCDDTGSESGDFCRGPEEDENCGPERRENQSPYTTASAPVATPSPPCSTSAVSGGGGDAEAVPSSSGSSSSSCQYYTFPTRVYSLAVGADGDRFAVGSAQRHSMNNYIAIIDPDPSEPCGLSVSATCRHGFPPSHVLWMPTSAGPLSSVTFASTSTSLRLWRLQQPVGGQQQYDEDDQQQQQQSSGGPTLPGSVEQIAKLQNTHKAVSAPMTSFDWSVVSPARVAAAAVDTTITLWDVSREKMDTQMIAHDKAVLDVAFAADSDKIFGSVSDDGSLRLFDSRDLDHSTIMYESPSPPGSNAPPPPLYKLYWNKWNPHLIATFSEDSIYGLVFDTRKGETGRLVYEEAIARVAGFESISLNPICEGSLDTVCAGTNAMAWCNSHALSTCHADGSVKLYDPLRRYSTSEKPLLFAETKARRTRVRTPVSAPDKPAESPVELVNMAWIPSASGGSAKMGLIHGRTLQVLQQRSRPFHRIP</sequence>
<name>A0A7J6MV35_PEROL</name>
<protein>
    <submittedName>
        <fullName evidence="4">Ddb1 and cul4 associated factor 7</fullName>
    </submittedName>
</protein>
<dbReference type="InterPro" id="IPR045159">
    <property type="entry name" value="DCAF7-like"/>
</dbReference>
<reference evidence="4 5" key="1">
    <citation type="submission" date="2020-04" db="EMBL/GenBank/DDBJ databases">
        <title>Perkinsus olseni comparative genomics.</title>
        <authorList>
            <person name="Bogema D.R."/>
        </authorList>
    </citation>
    <scope>NUCLEOTIDE SEQUENCE [LARGE SCALE GENOMIC DNA]</scope>
    <source>
        <strain evidence="4">ATCC PRA-31</strain>
    </source>
</reference>
<feature type="compositionally biased region" description="Low complexity" evidence="3">
    <location>
        <begin position="80"/>
        <end position="101"/>
    </location>
</feature>
<dbReference type="AlphaFoldDB" id="A0A7J6MV35"/>
<proteinExistence type="predicted"/>
<dbReference type="SUPFAM" id="SSF50978">
    <property type="entry name" value="WD40 repeat-like"/>
    <property type="match status" value="1"/>
</dbReference>
<evidence type="ECO:0000256" key="3">
    <source>
        <dbReference type="SAM" id="MobiDB-lite"/>
    </source>
</evidence>
<accession>A0A7J6MV35</accession>
<evidence type="ECO:0000313" key="4">
    <source>
        <dbReference type="EMBL" id="KAF4675286.1"/>
    </source>
</evidence>
<dbReference type="InterPro" id="IPR036322">
    <property type="entry name" value="WD40_repeat_dom_sf"/>
</dbReference>
<dbReference type="SMART" id="SM00320">
    <property type="entry name" value="WD40"/>
    <property type="match status" value="5"/>
</dbReference>
<feature type="region of interest" description="Disordered" evidence="3">
    <location>
        <begin position="1"/>
        <end position="26"/>
    </location>
</feature>
<dbReference type="InterPro" id="IPR001680">
    <property type="entry name" value="WD40_rpt"/>
</dbReference>
<comment type="caution">
    <text evidence="4">The sequence shown here is derived from an EMBL/GenBank/DDBJ whole genome shotgun (WGS) entry which is preliminary data.</text>
</comment>
<feature type="compositionally biased region" description="Polar residues" evidence="3">
    <location>
        <begin position="1"/>
        <end position="21"/>
    </location>
</feature>
<dbReference type="InterPro" id="IPR015943">
    <property type="entry name" value="WD40/YVTN_repeat-like_dom_sf"/>
</dbReference>
<dbReference type="Gene3D" id="2.130.10.10">
    <property type="entry name" value="YVTN repeat-like/Quinoprotein amine dehydrogenase"/>
    <property type="match status" value="1"/>
</dbReference>
<organism evidence="4 5">
    <name type="scientific">Perkinsus olseni</name>
    <name type="common">Perkinsus atlanticus</name>
    <dbReference type="NCBI Taxonomy" id="32597"/>
    <lineage>
        <taxon>Eukaryota</taxon>
        <taxon>Sar</taxon>
        <taxon>Alveolata</taxon>
        <taxon>Perkinsozoa</taxon>
        <taxon>Perkinsea</taxon>
        <taxon>Perkinsida</taxon>
        <taxon>Perkinsidae</taxon>
        <taxon>Perkinsus</taxon>
    </lineage>
</organism>
<gene>
    <name evidence="4" type="primary">DCAF7</name>
    <name evidence="4" type="ORF">FOL46_002225</name>
</gene>
<keyword evidence="1" id="KW-0853">WD repeat</keyword>
<evidence type="ECO:0000256" key="2">
    <source>
        <dbReference type="ARBA" id="ARBA00022737"/>
    </source>
</evidence>
<keyword evidence="2" id="KW-0677">Repeat</keyword>
<dbReference type="PANTHER" id="PTHR19919">
    <property type="entry name" value="WD REPEAT CONTAINING PROTEIN"/>
    <property type="match status" value="1"/>
</dbReference>
<evidence type="ECO:0000313" key="5">
    <source>
        <dbReference type="Proteomes" id="UP000572268"/>
    </source>
</evidence>
<feature type="region of interest" description="Disordered" evidence="3">
    <location>
        <begin position="215"/>
        <end position="241"/>
    </location>
</feature>
<evidence type="ECO:0000256" key="1">
    <source>
        <dbReference type="ARBA" id="ARBA00022574"/>
    </source>
</evidence>
<dbReference type="Pfam" id="PF00400">
    <property type="entry name" value="WD40"/>
    <property type="match status" value="1"/>
</dbReference>
<feature type="region of interest" description="Disordered" evidence="3">
    <location>
        <begin position="48"/>
        <end position="121"/>
    </location>
</feature>